<evidence type="ECO:0000256" key="2">
    <source>
        <dbReference type="ARBA" id="ARBA00023015"/>
    </source>
</evidence>
<comment type="subcellular location">
    <subcellularLocation>
        <location evidence="1">Nucleus</location>
    </subcellularLocation>
</comment>
<sequence length="251" mass="28544">MATCISNTYEAARNQQVELNKKKFEDLGILKISKNLAELPSPEKKSQQRPPKPRLKTTCVSEPRRSSRARNPVPSYRDDGLPSTFCEDRLPKTVLDMVLEDEDSVEFPATYIGKRAGLSGGWTAFALDHKLDDGDALVFELTEPTRFKIYIIKAFPLFIQEKSEDYEDKEEIYAAKTTLKAGLKLESQPNQKQKSRKAAVHASDDLENPQKLQPESERNREDKSRDENPTKTSGMVSQRFQRKVIQLALVN</sequence>
<dbReference type="PANTHER" id="PTHR31391:SF3">
    <property type="entry name" value="B3 DOMAIN-CONTAINING PROTEIN OS05G0481400"/>
    <property type="match status" value="1"/>
</dbReference>
<proteinExistence type="predicted"/>
<dbReference type="Gene3D" id="2.40.330.10">
    <property type="entry name" value="DNA-binding pseudobarrel domain"/>
    <property type="match status" value="1"/>
</dbReference>
<evidence type="ECO:0000256" key="4">
    <source>
        <dbReference type="ARBA" id="ARBA00023163"/>
    </source>
</evidence>
<dbReference type="SMART" id="SM01019">
    <property type="entry name" value="B3"/>
    <property type="match status" value="1"/>
</dbReference>
<keyword evidence="3" id="KW-0238">DNA-binding</keyword>
<reference evidence="8 9" key="1">
    <citation type="submission" date="2019-06" db="EMBL/GenBank/DDBJ databases">
        <title>A chromosomal-level reference genome of Carpinus fangiana (Coryloideae, Betulaceae).</title>
        <authorList>
            <person name="Yang X."/>
            <person name="Wang Z."/>
            <person name="Zhang L."/>
            <person name="Hao G."/>
            <person name="Liu J."/>
            <person name="Yang Y."/>
        </authorList>
    </citation>
    <scope>NUCLEOTIDE SEQUENCE [LARGE SCALE GENOMIC DNA]</scope>
    <source>
        <strain evidence="8">Cfa_2016G</strain>
        <tissue evidence="8">Leaf</tissue>
    </source>
</reference>
<protein>
    <recommendedName>
        <fullName evidence="7">TF-B3 domain-containing protein</fullName>
    </recommendedName>
</protein>
<feature type="domain" description="TF-B3" evidence="7">
    <location>
        <begin position="81"/>
        <end position="155"/>
    </location>
</feature>
<dbReference type="AlphaFoldDB" id="A0A660KST1"/>
<dbReference type="GO" id="GO:0005634">
    <property type="term" value="C:nucleus"/>
    <property type="evidence" value="ECO:0007669"/>
    <property type="project" value="UniProtKB-SubCell"/>
</dbReference>
<feature type="region of interest" description="Disordered" evidence="6">
    <location>
        <begin position="184"/>
        <end position="238"/>
    </location>
</feature>
<dbReference type="Proteomes" id="UP000327013">
    <property type="component" value="Chromosome 4"/>
</dbReference>
<feature type="compositionally biased region" description="Basic and acidic residues" evidence="6">
    <location>
        <begin position="214"/>
        <end position="229"/>
    </location>
</feature>
<evidence type="ECO:0000259" key="7">
    <source>
        <dbReference type="PROSITE" id="PS50863"/>
    </source>
</evidence>
<dbReference type="InterPro" id="IPR003340">
    <property type="entry name" value="B3_DNA-bd"/>
</dbReference>
<evidence type="ECO:0000313" key="8">
    <source>
        <dbReference type="EMBL" id="KAE8037309.1"/>
    </source>
</evidence>
<dbReference type="InterPro" id="IPR044837">
    <property type="entry name" value="REM16-like"/>
</dbReference>
<dbReference type="Pfam" id="PF02362">
    <property type="entry name" value="B3"/>
    <property type="match status" value="1"/>
</dbReference>
<gene>
    <name evidence="8" type="ORF">FH972_009909</name>
</gene>
<dbReference type="SUPFAM" id="SSF101936">
    <property type="entry name" value="DNA-binding pseudobarrel domain"/>
    <property type="match status" value="1"/>
</dbReference>
<keyword evidence="4" id="KW-0804">Transcription</keyword>
<evidence type="ECO:0000256" key="1">
    <source>
        <dbReference type="ARBA" id="ARBA00004123"/>
    </source>
</evidence>
<organism evidence="8 9">
    <name type="scientific">Carpinus fangiana</name>
    <dbReference type="NCBI Taxonomy" id="176857"/>
    <lineage>
        <taxon>Eukaryota</taxon>
        <taxon>Viridiplantae</taxon>
        <taxon>Streptophyta</taxon>
        <taxon>Embryophyta</taxon>
        <taxon>Tracheophyta</taxon>
        <taxon>Spermatophyta</taxon>
        <taxon>Magnoliopsida</taxon>
        <taxon>eudicotyledons</taxon>
        <taxon>Gunneridae</taxon>
        <taxon>Pentapetalae</taxon>
        <taxon>rosids</taxon>
        <taxon>fabids</taxon>
        <taxon>Fagales</taxon>
        <taxon>Betulaceae</taxon>
        <taxon>Carpinus</taxon>
    </lineage>
</organism>
<dbReference type="InterPro" id="IPR015300">
    <property type="entry name" value="DNA-bd_pseudobarrel_sf"/>
</dbReference>
<evidence type="ECO:0000256" key="6">
    <source>
        <dbReference type="SAM" id="MobiDB-lite"/>
    </source>
</evidence>
<dbReference type="PROSITE" id="PS50863">
    <property type="entry name" value="B3"/>
    <property type="match status" value="1"/>
</dbReference>
<dbReference type="EMBL" id="CM017324">
    <property type="protein sequence ID" value="KAE8037309.1"/>
    <property type="molecule type" value="Genomic_DNA"/>
</dbReference>
<dbReference type="CDD" id="cd10017">
    <property type="entry name" value="B3_DNA"/>
    <property type="match status" value="1"/>
</dbReference>
<feature type="region of interest" description="Disordered" evidence="6">
    <location>
        <begin position="37"/>
        <end position="80"/>
    </location>
</feature>
<name>A0A660KST1_9ROSI</name>
<dbReference type="OrthoDB" id="1909330at2759"/>
<accession>A0A660KST1</accession>
<evidence type="ECO:0000256" key="5">
    <source>
        <dbReference type="ARBA" id="ARBA00023242"/>
    </source>
</evidence>
<keyword evidence="2" id="KW-0805">Transcription regulation</keyword>
<dbReference type="PANTHER" id="PTHR31391">
    <property type="entry name" value="B3 DOMAIN-CONTAINING PROTEIN OS11G0197600-RELATED"/>
    <property type="match status" value="1"/>
</dbReference>
<evidence type="ECO:0000313" key="9">
    <source>
        <dbReference type="Proteomes" id="UP000327013"/>
    </source>
</evidence>
<evidence type="ECO:0000256" key="3">
    <source>
        <dbReference type="ARBA" id="ARBA00023125"/>
    </source>
</evidence>
<keyword evidence="5" id="KW-0539">Nucleus</keyword>
<dbReference type="GO" id="GO:0003677">
    <property type="term" value="F:DNA binding"/>
    <property type="evidence" value="ECO:0007669"/>
    <property type="project" value="UniProtKB-KW"/>
</dbReference>
<keyword evidence="9" id="KW-1185">Reference proteome</keyword>